<gene>
    <name evidence="1" type="ORF">DEM27_10420</name>
</gene>
<reference evidence="1 2" key="1">
    <citation type="submission" date="2018-05" db="EMBL/GenBank/DDBJ databases">
        <title>The draft genome of strain NS-104.</title>
        <authorList>
            <person name="Hang P."/>
            <person name="Jiang J."/>
        </authorList>
    </citation>
    <scope>NUCLEOTIDE SEQUENCE [LARGE SCALE GENOMIC DNA]</scope>
    <source>
        <strain evidence="1 2">NS-104</strain>
    </source>
</reference>
<comment type="caution">
    <text evidence="1">The sequence shown here is derived from an EMBL/GenBank/DDBJ whole genome shotgun (WGS) entry which is preliminary data.</text>
</comment>
<keyword evidence="2" id="KW-1185">Reference proteome</keyword>
<evidence type="ECO:0000313" key="2">
    <source>
        <dbReference type="Proteomes" id="UP000245252"/>
    </source>
</evidence>
<accession>A0A2U2DTY0</accession>
<protein>
    <submittedName>
        <fullName evidence="1">Uncharacterized protein</fullName>
    </submittedName>
</protein>
<dbReference type="Proteomes" id="UP000245252">
    <property type="component" value="Unassembled WGS sequence"/>
</dbReference>
<organism evidence="1 2">
    <name type="scientific">Metarhizobium album</name>
    <dbReference type="NCBI Taxonomy" id="2182425"/>
    <lineage>
        <taxon>Bacteria</taxon>
        <taxon>Pseudomonadati</taxon>
        <taxon>Pseudomonadota</taxon>
        <taxon>Alphaproteobacteria</taxon>
        <taxon>Hyphomicrobiales</taxon>
        <taxon>Rhizobiaceae</taxon>
        <taxon>Metarhizobium</taxon>
    </lineage>
</organism>
<dbReference type="AlphaFoldDB" id="A0A2U2DTY0"/>
<proteinExistence type="predicted"/>
<dbReference type="EMBL" id="QFBC01000003">
    <property type="protein sequence ID" value="PWE56768.1"/>
    <property type="molecule type" value="Genomic_DNA"/>
</dbReference>
<name>A0A2U2DTY0_9HYPH</name>
<evidence type="ECO:0000313" key="1">
    <source>
        <dbReference type="EMBL" id="PWE56768.1"/>
    </source>
</evidence>
<dbReference type="OrthoDB" id="7305202at2"/>
<sequence length="147" mass="15496">MKTITIATATPAQLASFATINLGLEVNYRMGSPAIIAKMRAAGFADDTIDVDDEIPVAATPVGLQTEHRETVTVIIAQQDEPGGSDPVFLGVNGVAMVVHRGVASPISRPYFEALKNAVKTVYNINPDGSLGDAREVPQYPFSVIAA</sequence>
<dbReference type="RefSeq" id="WP_109458143.1">
    <property type="nucleotide sequence ID" value="NZ_QFBC01000003.1"/>
</dbReference>